<evidence type="ECO:0000256" key="8">
    <source>
        <dbReference type="ARBA" id="ARBA00023237"/>
    </source>
</evidence>
<dbReference type="NCBIfam" id="TIGR02532">
    <property type="entry name" value="IV_pilin_GFxxxE"/>
    <property type="match status" value="1"/>
</dbReference>
<dbReference type="STRING" id="276.THFILI_06510"/>
<dbReference type="GO" id="GO:0009279">
    <property type="term" value="C:cell outer membrane"/>
    <property type="evidence" value="ECO:0007669"/>
    <property type="project" value="UniProtKB-SubCell"/>
</dbReference>
<keyword evidence="4 9" id="KW-0812">Transmembrane</keyword>
<dbReference type="PROSITE" id="PS00409">
    <property type="entry name" value="PROKAR_NTER_METHYL"/>
    <property type="match status" value="1"/>
</dbReference>
<evidence type="ECO:0000256" key="1">
    <source>
        <dbReference type="ARBA" id="ARBA00004203"/>
    </source>
</evidence>
<sequence>MDQRQGFTLVELLLVVAILGVLAAVFVPALMGAARQARDRAALGYTHNVYKAAWAYLSEESGRALVTGDCTLAYAAGGYRVSAPPGSVQTCSVADRGDGTPSVTVVSRSGRTFRLP</sequence>
<evidence type="ECO:0000256" key="7">
    <source>
        <dbReference type="ARBA" id="ARBA00023136"/>
    </source>
</evidence>
<proteinExistence type="predicted"/>
<evidence type="ECO:0000256" key="3">
    <source>
        <dbReference type="ARBA" id="ARBA00022481"/>
    </source>
</evidence>
<dbReference type="InterPro" id="IPR012902">
    <property type="entry name" value="N_methyl_site"/>
</dbReference>
<evidence type="ECO:0000256" key="4">
    <source>
        <dbReference type="ARBA" id="ARBA00022692"/>
    </source>
</evidence>
<dbReference type="OrthoDB" id="27581at2"/>
<dbReference type="PANTHER" id="PTHR30093">
    <property type="entry name" value="GENERAL SECRETION PATHWAY PROTEIN G"/>
    <property type="match status" value="1"/>
</dbReference>
<dbReference type="PATRIC" id="fig|276.5.peg.2315"/>
<keyword evidence="5" id="KW-0574">Periplasm</keyword>
<dbReference type="PANTHER" id="PTHR30093:SF44">
    <property type="entry name" value="TYPE II SECRETION SYSTEM CORE PROTEIN G"/>
    <property type="match status" value="1"/>
</dbReference>
<accession>A0A0A2WL48</accession>
<evidence type="ECO:0000256" key="5">
    <source>
        <dbReference type="ARBA" id="ARBA00022764"/>
    </source>
</evidence>
<dbReference type="SUPFAM" id="SSF54523">
    <property type="entry name" value="Pili subunits"/>
    <property type="match status" value="1"/>
</dbReference>
<evidence type="ECO:0000256" key="2">
    <source>
        <dbReference type="ARBA" id="ARBA00004418"/>
    </source>
</evidence>
<comment type="subcellular location">
    <subcellularLocation>
        <location evidence="1">Cell outer membrane</location>
        <topology evidence="1">Single-pass membrane protein</topology>
    </subcellularLocation>
    <subcellularLocation>
        <location evidence="2">Periplasm</location>
    </subcellularLocation>
</comment>
<evidence type="ECO:0000313" key="10">
    <source>
        <dbReference type="EMBL" id="KGQ20911.1"/>
    </source>
</evidence>
<dbReference type="InterPro" id="IPR045584">
    <property type="entry name" value="Pilin-like"/>
</dbReference>
<keyword evidence="8" id="KW-0998">Cell outer membrane</keyword>
<dbReference type="Pfam" id="PF07963">
    <property type="entry name" value="N_methyl"/>
    <property type="match status" value="1"/>
</dbReference>
<keyword evidence="11" id="KW-1185">Reference proteome</keyword>
<gene>
    <name evidence="10" type="ORF">THFILI_06510</name>
</gene>
<evidence type="ECO:0000256" key="9">
    <source>
        <dbReference type="SAM" id="Phobius"/>
    </source>
</evidence>
<keyword evidence="3" id="KW-0488">Methylation</keyword>
<dbReference type="GO" id="GO:0042597">
    <property type="term" value="C:periplasmic space"/>
    <property type="evidence" value="ECO:0007669"/>
    <property type="project" value="UniProtKB-SubCell"/>
</dbReference>
<protein>
    <recommendedName>
        <fullName evidence="12">Prepilin-type N-terminal cleavage/methylation domain-containing protein</fullName>
    </recommendedName>
</protein>
<keyword evidence="7 9" id="KW-0472">Membrane</keyword>
<dbReference type="EMBL" id="JPSL02000039">
    <property type="protein sequence ID" value="KGQ20911.1"/>
    <property type="molecule type" value="Genomic_DNA"/>
</dbReference>
<reference evidence="10 11" key="1">
    <citation type="journal article" date="2015" name="Genome Announc.">
        <title>Draft Genome Sequence of the Thermophile Thermus filiformis ATCC 43280, Producer of Carotenoid-(Di)glucoside-Branched Fatty Acid (Di)esters and Source of Hyperthermostable Enzymes of Biotechnological Interest.</title>
        <authorList>
            <person name="Mandelli F."/>
            <person name="Oliveira Ramires B."/>
            <person name="Couger M.B."/>
            <person name="Paixao D.A."/>
            <person name="Camilo C.M."/>
            <person name="Polikarpov I."/>
            <person name="Prade R."/>
            <person name="Riano-Pachon D.M."/>
            <person name="Squina F.M."/>
        </authorList>
    </citation>
    <scope>NUCLEOTIDE SEQUENCE [LARGE SCALE GENOMIC DNA]</scope>
    <source>
        <strain evidence="10 11">ATCC 43280</strain>
    </source>
</reference>
<name>A0A0A2WL48_THEFI</name>
<evidence type="ECO:0008006" key="12">
    <source>
        <dbReference type="Google" id="ProtNLM"/>
    </source>
</evidence>
<feature type="transmembrane region" description="Helical" evidence="9">
    <location>
        <begin position="12"/>
        <end position="31"/>
    </location>
</feature>
<dbReference type="RefSeq" id="WP_038067597.1">
    <property type="nucleotide sequence ID" value="NZ_JPSL02000039.1"/>
</dbReference>
<evidence type="ECO:0000256" key="6">
    <source>
        <dbReference type="ARBA" id="ARBA00022989"/>
    </source>
</evidence>
<organism evidence="10 11">
    <name type="scientific">Thermus filiformis</name>
    <dbReference type="NCBI Taxonomy" id="276"/>
    <lineage>
        <taxon>Bacteria</taxon>
        <taxon>Thermotogati</taxon>
        <taxon>Deinococcota</taxon>
        <taxon>Deinococci</taxon>
        <taxon>Thermales</taxon>
        <taxon>Thermaceae</taxon>
        <taxon>Thermus</taxon>
    </lineage>
</organism>
<dbReference type="Proteomes" id="UP000030364">
    <property type="component" value="Unassembled WGS sequence"/>
</dbReference>
<dbReference type="Gene3D" id="3.30.700.10">
    <property type="entry name" value="Glycoprotein, Type 4 Pilin"/>
    <property type="match status" value="1"/>
</dbReference>
<comment type="caution">
    <text evidence="10">The sequence shown here is derived from an EMBL/GenBank/DDBJ whole genome shotgun (WGS) entry which is preliminary data.</text>
</comment>
<keyword evidence="6 9" id="KW-1133">Transmembrane helix</keyword>
<dbReference type="AlphaFoldDB" id="A0A0A2WL48"/>
<evidence type="ECO:0000313" key="11">
    <source>
        <dbReference type="Proteomes" id="UP000030364"/>
    </source>
</evidence>